<feature type="domain" description="RNA polymerase sigma-70" evidence="6">
    <location>
        <begin position="93"/>
        <end position="106"/>
    </location>
</feature>
<dbReference type="InterPro" id="IPR050239">
    <property type="entry name" value="Sigma-70_RNA_pol_init_factors"/>
</dbReference>
<dbReference type="NCBIfam" id="TIGR02937">
    <property type="entry name" value="sigma70-ECF"/>
    <property type="match status" value="1"/>
</dbReference>
<evidence type="ECO:0000256" key="5">
    <source>
        <dbReference type="SAM" id="MobiDB-lite"/>
    </source>
</evidence>
<dbReference type="InterPro" id="IPR007630">
    <property type="entry name" value="RNA_pol_sigma70_r4"/>
</dbReference>
<dbReference type="Gene3D" id="1.10.10.10">
    <property type="entry name" value="Winged helix-like DNA-binding domain superfamily/Winged helix DNA-binding domain"/>
    <property type="match status" value="1"/>
</dbReference>
<dbReference type="InterPro" id="IPR013325">
    <property type="entry name" value="RNA_pol_sigma_r2"/>
</dbReference>
<dbReference type="PANTHER" id="PTHR30603">
    <property type="entry name" value="RNA POLYMERASE SIGMA FACTOR RPO"/>
    <property type="match status" value="1"/>
</dbReference>
<dbReference type="GO" id="GO:0003677">
    <property type="term" value="F:DNA binding"/>
    <property type="evidence" value="ECO:0007669"/>
    <property type="project" value="UniProtKB-KW"/>
</dbReference>
<evidence type="ECO:0000256" key="2">
    <source>
        <dbReference type="ARBA" id="ARBA00023082"/>
    </source>
</evidence>
<dbReference type="Gene3D" id="1.10.601.10">
    <property type="entry name" value="RNA Polymerase Primary Sigma Factor"/>
    <property type="match status" value="1"/>
</dbReference>
<keyword evidence="8" id="KW-1185">Reference proteome</keyword>
<evidence type="ECO:0000313" key="8">
    <source>
        <dbReference type="Proteomes" id="UP000613266"/>
    </source>
</evidence>
<comment type="caution">
    <text evidence="7">The sequence shown here is derived from an EMBL/GenBank/DDBJ whole genome shotgun (WGS) entry which is preliminary data.</text>
</comment>
<keyword evidence="4" id="KW-0804">Transcription</keyword>
<sequence length="308" mass="34539">MPARRPRTNEADAEAGEGFGASDDARESGGNALQIYLREIRRTRLLSAEEEYATAVRARAGDFAARQAMVEHNLRLVVSIAKHHLGRGLPLGDLIEEGNLGLIHAIEKFEPERGFRFSTYASWWIRQAIDRALMHQTRLVRLPVHVVRELSALLRARRTIEALPGVQDGKARVEDLAQLLRRPIAEVQALLAHLELPASLDAPLDREGEAHESMVDHVGDASHLDPLQVRLLQEVEQLLAQGLGELTEREREVLEARFGLFAREPETLDAVAGRLHLTRERIRQIQVEALGKLKRSLIRQGVQPDALF</sequence>
<keyword evidence="3" id="KW-0238">DNA-binding</keyword>
<dbReference type="InterPro" id="IPR000943">
    <property type="entry name" value="RNA_pol_sigma70"/>
</dbReference>
<dbReference type="CDD" id="cd06171">
    <property type="entry name" value="Sigma70_r4"/>
    <property type="match status" value="1"/>
</dbReference>
<dbReference type="AlphaFoldDB" id="A0A931J3R2"/>
<dbReference type="EMBL" id="JAEDAK010000003">
    <property type="protein sequence ID" value="MBH9576342.1"/>
    <property type="molecule type" value="Genomic_DNA"/>
</dbReference>
<dbReference type="GO" id="GO:0016987">
    <property type="term" value="F:sigma factor activity"/>
    <property type="evidence" value="ECO:0007669"/>
    <property type="project" value="UniProtKB-KW"/>
</dbReference>
<keyword evidence="1" id="KW-0805">Transcription regulation</keyword>
<dbReference type="PIRSF" id="PIRSF000770">
    <property type="entry name" value="RNA_pol_sigma-SigE/K"/>
    <property type="match status" value="1"/>
</dbReference>
<dbReference type="SUPFAM" id="SSF88659">
    <property type="entry name" value="Sigma3 and sigma4 domains of RNA polymerase sigma factors"/>
    <property type="match status" value="1"/>
</dbReference>
<dbReference type="PROSITE" id="PS00715">
    <property type="entry name" value="SIGMA70_1"/>
    <property type="match status" value="1"/>
</dbReference>
<evidence type="ECO:0000259" key="6">
    <source>
        <dbReference type="PROSITE" id="PS00715"/>
    </source>
</evidence>
<dbReference type="InterPro" id="IPR009042">
    <property type="entry name" value="RNA_pol_sigma70_r1_2"/>
</dbReference>
<dbReference type="InterPro" id="IPR007627">
    <property type="entry name" value="RNA_pol_sigma70_r2"/>
</dbReference>
<dbReference type="SUPFAM" id="SSF88946">
    <property type="entry name" value="Sigma2 domain of RNA polymerase sigma factors"/>
    <property type="match status" value="1"/>
</dbReference>
<dbReference type="GO" id="GO:0006352">
    <property type="term" value="P:DNA-templated transcription initiation"/>
    <property type="evidence" value="ECO:0007669"/>
    <property type="project" value="InterPro"/>
</dbReference>
<dbReference type="Pfam" id="PF04545">
    <property type="entry name" value="Sigma70_r4"/>
    <property type="match status" value="1"/>
</dbReference>
<evidence type="ECO:0000256" key="1">
    <source>
        <dbReference type="ARBA" id="ARBA00023015"/>
    </source>
</evidence>
<dbReference type="InterPro" id="IPR036388">
    <property type="entry name" value="WH-like_DNA-bd_sf"/>
</dbReference>
<evidence type="ECO:0000256" key="4">
    <source>
        <dbReference type="ARBA" id="ARBA00023163"/>
    </source>
</evidence>
<feature type="region of interest" description="Disordered" evidence="5">
    <location>
        <begin position="1"/>
        <end position="26"/>
    </location>
</feature>
<dbReference type="RefSeq" id="WP_198109965.1">
    <property type="nucleotide sequence ID" value="NZ_JAEDAK010000003.1"/>
</dbReference>
<name>A0A931J3R2_9BURK</name>
<dbReference type="InterPro" id="IPR014284">
    <property type="entry name" value="RNA_pol_sigma-70_dom"/>
</dbReference>
<gene>
    <name evidence="7" type="ORF">I7X39_05410</name>
</gene>
<dbReference type="PANTHER" id="PTHR30603:SF67">
    <property type="entry name" value="RNA POLYMERASE SIGMA FACTOR RPOS"/>
    <property type="match status" value="1"/>
</dbReference>
<dbReference type="Pfam" id="PF00140">
    <property type="entry name" value="Sigma70_r1_2"/>
    <property type="match status" value="1"/>
</dbReference>
<dbReference type="Pfam" id="PF04542">
    <property type="entry name" value="Sigma70_r2"/>
    <property type="match status" value="1"/>
</dbReference>
<dbReference type="InterPro" id="IPR013324">
    <property type="entry name" value="RNA_pol_sigma_r3/r4-like"/>
</dbReference>
<dbReference type="Proteomes" id="UP000613266">
    <property type="component" value="Unassembled WGS sequence"/>
</dbReference>
<evidence type="ECO:0000256" key="3">
    <source>
        <dbReference type="ARBA" id="ARBA00023125"/>
    </source>
</evidence>
<dbReference type="PRINTS" id="PR00046">
    <property type="entry name" value="SIGMA70FCT"/>
</dbReference>
<keyword evidence="2" id="KW-0731">Sigma factor</keyword>
<proteinExistence type="predicted"/>
<organism evidence="7 8">
    <name type="scientific">Inhella proteolytica</name>
    <dbReference type="NCBI Taxonomy" id="2795029"/>
    <lineage>
        <taxon>Bacteria</taxon>
        <taxon>Pseudomonadati</taxon>
        <taxon>Pseudomonadota</taxon>
        <taxon>Betaproteobacteria</taxon>
        <taxon>Burkholderiales</taxon>
        <taxon>Sphaerotilaceae</taxon>
        <taxon>Inhella</taxon>
    </lineage>
</organism>
<reference evidence="7" key="1">
    <citation type="submission" date="2020-12" db="EMBL/GenBank/DDBJ databases">
        <title>The genome sequence of Inhella sp. 1Y17.</title>
        <authorList>
            <person name="Liu Y."/>
        </authorList>
    </citation>
    <scope>NUCLEOTIDE SEQUENCE</scope>
    <source>
        <strain evidence="7">1Y17</strain>
    </source>
</reference>
<accession>A0A931J3R2</accession>
<protein>
    <submittedName>
        <fullName evidence="7">Sigma-70 family RNA polymerase sigma factor</fullName>
    </submittedName>
</protein>
<evidence type="ECO:0000313" key="7">
    <source>
        <dbReference type="EMBL" id="MBH9576342.1"/>
    </source>
</evidence>